<sequence length="790" mass="87189">MNQIKHCLLLLIIFPFITFTELYAQDDTAVVSGTVSSNGNAVAFAAVYVKNGTIGVNTDIDGHYQLQVPIGTQTLEVTSQGYRKISNTITIHKNESVTLNFELVEDALGLNEVVISATRNRVERRDAPVVVSSLKPRLLNATQSVSVADGLNFSPGVRVETNCQNCGFTQVRLNGLEGAYTQILLNSRPVFSSLLGVYGLEQIPTNIIERIEVVRSGGSALYGSNAIAGTVNIITKDPILNTWEIGSTLASVDGKSADRILTFNTSIVADDLKSGVTLFGNYRNRQSYDANGDGFTEMVELHNNTVGAKAFLRPNDLSRISVNLNAIRETRRGGDKLDLAPHFTDITEQLDHDTFLGGADYELYNKDRSAQYQVYTSASNTDRDSYYGGLGGERTYQDSISANNAYGNTKDLAWVNGFHYTKNFKKDVLTTGVEYNHSNTEDEIKGYDRLIDQQVNSLGVYAQYEWKPSDTFTALIGARLDNVSVDGEYAIGGINRDVDLTQTAFSPRLTLSYQFTEELKFRGGYARGFRAPQAFNEDLHISSVGGEPMFVILSEDLETEYSNAYTGSFNYAVTKGLLQMDILLEGFYTDIEDPFTTVSTGSTLENGSILEEVRNGSGAQVYGSNFEFGISPDPKWQMQLGGTLQKSKYKEPQTLFESDGTPGEDDIIIEEFVRNPNLYGYLNVTWLPSEKFNMDITSTYTGGMTVPHVISDSGFMDLVETDAFYDLNLKLETHFDVNDSFAITLSGGAKNIFNSYQDDFDMGAGRDSDYIYGPSAPRTFFIGLKFGKLH</sequence>
<evidence type="ECO:0000256" key="5">
    <source>
        <dbReference type="ARBA" id="ARBA00023077"/>
    </source>
</evidence>
<keyword evidence="13" id="KW-0675">Receptor</keyword>
<feature type="domain" description="TonB-dependent receptor-like beta-barrel" evidence="11">
    <location>
        <begin position="312"/>
        <end position="752"/>
    </location>
</feature>
<dbReference type="Pfam" id="PF00593">
    <property type="entry name" value="TonB_dep_Rec_b-barrel"/>
    <property type="match status" value="1"/>
</dbReference>
<comment type="similarity">
    <text evidence="8 9">Belongs to the TonB-dependent receptor family.</text>
</comment>
<dbReference type="InterPro" id="IPR037066">
    <property type="entry name" value="Plug_dom_sf"/>
</dbReference>
<evidence type="ECO:0000256" key="10">
    <source>
        <dbReference type="SAM" id="SignalP"/>
    </source>
</evidence>
<evidence type="ECO:0000256" key="6">
    <source>
        <dbReference type="ARBA" id="ARBA00023136"/>
    </source>
</evidence>
<gene>
    <name evidence="13" type="ORF">PY092_15040</name>
</gene>
<dbReference type="InterPro" id="IPR036942">
    <property type="entry name" value="Beta-barrel_TonB_sf"/>
</dbReference>
<dbReference type="InterPro" id="IPR008969">
    <property type="entry name" value="CarboxyPept-like_regulatory"/>
</dbReference>
<feature type="signal peptide" evidence="10">
    <location>
        <begin position="1"/>
        <end position="24"/>
    </location>
</feature>
<dbReference type="PANTHER" id="PTHR30069">
    <property type="entry name" value="TONB-DEPENDENT OUTER MEMBRANE RECEPTOR"/>
    <property type="match status" value="1"/>
</dbReference>
<keyword evidence="14" id="KW-1185">Reference proteome</keyword>
<dbReference type="EMBL" id="JARFVB010000011">
    <property type="protein sequence ID" value="MDF0717478.1"/>
    <property type="molecule type" value="Genomic_DNA"/>
</dbReference>
<keyword evidence="5 9" id="KW-0798">TonB box</keyword>
<dbReference type="Gene3D" id="2.60.40.1120">
    <property type="entry name" value="Carboxypeptidase-like, regulatory domain"/>
    <property type="match status" value="1"/>
</dbReference>
<dbReference type="InterPro" id="IPR000531">
    <property type="entry name" value="Beta-barrel_TonB"/>
</dbReference>
<evidence type="ECO:0000256" key="7">
    <source>
        <dbReference type="ARBA" id="ARBA00023237"/>
    </source>
</evidence>
<evidence type="ECO:0000256" key="9">
    <source>
        <dbReference type="RuleBase" id="RU003357"/>
    </source>
</evidence>
<feature type="chain" id="PRO_5046508781" evidence="10">
    <location>
        <begin position="25"/>
        <end position="790"/>
    </location>
</feature>
<feature type="domain" description="TonB-dependent receptor plug" evidence="12">
    <location>
        <begin position="124"/>
        <end position="230"/>
    </location>
</feature>
<evidence type="ECO:0000313" key="13">
    <source>
        <dbReference type="EMBL" id="MDF0717478.1"/>
    </source>
</evidence>
<proteinExistence type="inferred from homology"/>
<dbReference type="PROSITE" id="PS52016">
    <property type="entry name" value="TONB_DEPENDENT_REC_3"/>
    <property type="match status" value="1"/>
</dbReference>
<keyword evidence="10" id="KW-0732">Signal</keyword>
<dbReference type="InterPro" id="IPR039426">
    <property type="entry name" value="TonB-dep_rcpt-like"/>
</dbReference>
<evidence type="ECO:0000256" key="8">
    <source>
        <dbReference type="PROSITE-ProRule" id="PRU01360"/>
    </source>
</evidence>
<dbReference type="Gene3D" id="2.40.170.20">
    <property type="entry name" value="TonB-dependent receptor, beta-barrel domain"/>
    <property type="match status" value="1"/>
</dbReference>
<keyword evidence="7 8" id="KW-0998">Cell outer membrane</keyword>
<keyword evidence="2 8" id="KW-0813">Transport</keyword>
<evidence type="ECO:0000256" key="1">
    <source>
        <dbReference type="ARBA" id="ARBA00004571"/>
    </source>
</evidence>
<comment type="caution">
    <text evidence="13">The sequence shown here is derived from an EMBL/GenBank/DDBJ whole genome shotgun (WGS) entry which is preliminary data.</text>
</comment>
<evidence type="ECO:0000256" key="3">
    <source>
        <dbReference type="ARBA" id="ARBA00022452"/>
    </source>
</evidence>
<dbReference type="SUPFAM" id="SSF56935">
    <property type="entry name" value="Porins"/>
    <property type="match status" value="1"/>
</dbReference>
<dbReference type="PANTHER" id="PTHR30069:SF57">
    <property type="entry name" value="TONB-DEPENDENT RECEPTOR"/>
    <property type="match status" value="1"/>
</dbReference>
<dbReference type="Gene3D" id="2.170.130.10">
    <property type="entry name" value="TonB-dependent receptor, plug domain"/>
    <property type="match status" value="1"/>
</dbReference>
<keyword evidence="6 8" id="KW-0472">Membrane</keyword>
<dbReference type="CDD" id="cd01347">
    <property type="entry name" value="ligand_gated_channel"/>
    <property type="match status" value="1"/>
</dbReference>
<dbReference type="RefSeq" id="WP_275616630.1">
    <property type="nucleotide sequence ID" value="NZ_JARFVB010000011.1"/>
</dbReference>
<keyword evidence="3 8" id="KW-1134">Transmembrane beta strand</keyword>
<dbReference type="Proteomes" id="UP001221366">
    <property type="component" value="Unassembled WGS sequence"/>
</dbReference>
<dbReference type="Pfam" id="PF07715">
    <property type="entry name" value="Plug"/>
    <property type="match status" value="1"/>
</dbReference>
<dbReference type="Pfam" id="PF13715">
    <property type="entry name" value="CarbopepD_reg_2"/>
    <property type="match status" value="1"/>
</dbReference>
<dbReference type="SUPFAM" id="SSF49464">
    <property type="entry name" value="Carboxypeptidase regulatory domain-like"/>
    <property type="match status" value="1"/>
</dbReference>
<evidence type="ECO:0000256" key="2">
    <source>
        <dbReference type="ARBA" id="ARBA00022448"/>
    </source>
</evidence>
<accession>A0ABT5Y2A7</accession>
<evidence type="ECO:0000259" key="12">
    <source>
        <dbReference type="Pfam" id="PF07715"/>
    </source>
</evidence>
<evidence type="ECO:0000256" key="4">
    <source>
        <dbReference type="ARBA" id="ARBA00022692"/>
    </source>
</evidence>
<evidence type="ECO:0000313" key="14">
    <source>
        <dbReference type="Proteomes" id="UP001221366"/>
    </source>
</evidence>
<dbReference type="InterPro" id="IPR012910">
    <property type="entry name" value="Plug_dom"/>
</dbReference>
<protein>
    <submittedName>
        <fullName evidence="13">TonB-dependent receptor</fullName>
    </submittedName>
</protein>
<reference evidence="13 14" key="1">
    <citation type="submission" date="2023-03" db="EMBL/GenBank/DDBJ databases">
        <title>Muricauda XX sp. nov. and Muricauda XXX sp. nov., two novel species isolated from Okinawa Trough.</title>
        <authorList>
            <person name="Cao W."/>
            <person name="Deng X."/>
        </authorList>
    </citation>
    <scope>NUCLEOTIDE SEQUENCE [LARGE SCALE GENOMIC DNA]</scope>
    <source>
        <strain evidence="13 14">334s03</strain>
    </source>
</reference>
<evidence type="ECO:0000259" key="11">
    <source>
        <dbReference type="Pfam" id="PF00593"/>
    </source>
</evidence>
<keyword evidence="4 8" id="KW-0812">Transmembrane</keyword>
<name>A0ABT5Y2A7_9FLAO</name>
<organism evidence="13 14">
    <name type="scientific">Flagellimonas yonaguniensis</name>
    <dbReference type="NCBI Taxonomy" id="3031325"/>
    <lineage>
        <taxon>Bacteria</taxon>
        <taxon>Pseudomonadati</taxon>
        <taxon>Bacteroidota</taxon>
        <taxon>Flavobacteriia</taxon>
        <taxon>Flavobacteriales</taxon>
        <taxon>Flavobacteriaceae</taxon>
        <taxon>Flagellimonas</taxon>
    </lineage>
</organism>
<comment type="subcellular location">
    <subcellularLocation>
        <location evidence="1 8">Cell outer membrane</location>
        <topology evidence="1 8">Multi-pass membrane protein</topology>
    </subcellularLocation>
</comment>